<protein>
    <submittedName>
        <fullName evidence="5">HlyD family efflux transporter periplasmic adaptor subunit</fullName>
    </submittedName>
</protein>
<dbReference type="AlphaFoldDB" id="A0A538TTA2"/>
<dbReference type="Gene3D" id="1.10.287.470">
    <property type="entry name" value="Helix hairpin bin"/>
    <property type="match status" value="1"/>
</dbReference>
<dbReference type="Proteomes" id="UP000316609">
    <property type="component" value="Unassembled WGS sequence"/>
</dbReference>
<evidence type="ECO:0000313" key="6">
    <source>
        <dbReference type="Proteomes" id="UP000316609"/>
    </source>
</evidence>
<accession>A0A538TTA2</accession>
<dbReference type="SUPFAM" id="SSF111369">
    <property type="entry name" value="HlyD-like secretion proteins"/>
    <property type="match status" value="2"/>
</dbReference>
<organism evidence="5 6">
    <name type="scientific">Eiseniibacteriota bacterium</name>
    <dbReference type="NCBI Taxonomy" id="2212470"/>
    <lineage>
        <taxon>Bacteria</taxon>
        <taxon>Candidatus Eiseniibacteriota</taxon>
    </lineage>
</organism>
<reference evidence="5 6" key="1">
    <citation type="journal article" date="2019" name="Nat. Microbiol.">
        <title>Mediterranean grassland soil C-N compound turnover is dependent on rainfall and depth, and is mediated by genomically divergent microorganisms.</title>
        <authorList>
            <person name="Diamond S."/>
            <person name="Andeer P.F."/>
            <person name="Li Z."/>
            <person name="Crits-Christoph A."/>
            <person name="Burstein D."/>
            <person name="Anantharaman K."/>
            <person name="Lane K.R."/>
            <person name="Thomas B.C."/>
            <person name="Pan C."/>
            <person name="Northen T.R."/>
            <person name="Banfield J.F."/>
        </authorList>
    </citation>
    <scope>NUCLEOTIDE SEQUENCE [LARGE SCALE GENOMIC DNA]</scope>
    <source>
        <strain evidence="5">WS_8</strain>
    </source>
</reference>
<proteinExistence type="predicted"/>
<dbReference type="InterPro" id="IPR050465">
    <property type="entry name" value="UPF0194_transport"/>
</dbReference>
<sequence length="341" mass="36393">MTGRCQTELGRPPGRWLRVAGAFAALGMIAASIGCGRDPGVHASGIIEMDEIDVASLVGGRVARLTVGEGDTVRAGDTLAVLDREEIAAEVRAQDAQAERAAAQSREVTTGPRREEIRAARASLASAEAALVLADRERTRAEKLFQDQVLPQVDLDRARASRDQALARRDTAREQLRLLEAGSRREQIVAARAAASAARANLGAARSRLDELILTAPVSGVVLLKNFEIGELAAAGQPVLTLGNPDRLWMRVYVAAPILARVRLGAPVEIRATGLDSHRFLGRVVEIATHAEFTPRVALTEEERANLVFGVKIALDPTGGVLKAGLPADVVIQAPFEKRRG</sequence>
<comment type="subcellular location">
    <subcellularLocation>
        <location evidence="1">Cell envelope</location>
    </subcellularLocation>
</comment>
<dbReference type="Gene3D" id="2.40.50.100">
    <property type="match status" value="1"/>
</dbReference>
<dbReference type="EMBL" id="VBOY01000052">
    <property type="protein sequence ID" value="TMQ66863.1"/>
    <property type="molecule type" value="Genomic_DNA"/>
</dbReference>
<name>A0A538TTA2_UNCEI</name>
<evidence type="ECO:0000259" key="4">
    <source>
        <dbReference type="Pfam" id="PF25881"/>
    </source>
</evidence>
<dbReference type="SUPFAM" id="SSF56954">
    <property type="entry name" value="Outer membrane efflux proteins (OEP)"/>
    <property type="match status" value="1"/>
</dbReference>
<evidence type="ECO:0000256" key="1">
    <source>
        <dbReference type="ARBA" id="ARBA00004196"/>
    </source>
</evidence>
<comment type="caution">
    <text evidence="5">The sequence shown here is derived from an EMBL/GenBank/DDBJ whole genome shotgun (WGS) entry which is preliminary data.</text>
</comment>
<dbReference type="Gene3D" id="2.40.30.170">
    <property type="match status" value="1"/>
</dbReference>
<dbReference type="PROSITE" id="PS51257">
    <property type="entry name" value="PROKAR_LIPOPROTEIN"/>
    <property type="match status" value="1"/>
</dbReference>
<feature type="domain" description="YbhG-like alpha-helical hairpin" evidence="4">
    <location>
        <begin position="95"/>
        <end position="210"/>
    </location>
</feature>
<dbReference type="InterPro" id="IPR059052">
    <property type="entry name" value="HH_YbhG-like"/>
</dbReference>
<dbReference type="Pfam" id="PF25881">
    <property type="entry name" value="HH_YBHG"/>
    <property type="match status" value="1"/>
</dbReference>
<dbReference type="GO" id="GO:0030313">
    <property type="term" value="C:cell envelope"/>
    <property type="evidence" value="ECO:0007669"/>
    <property type="project" value="UniProtKB-SubCell"/>
</dbReference>
<keyword evidence="2 3" id="KW-0175">Coiled coil</keyword>
<dbReference type="PANTHER" id="PTHR32347">
    <property type="entry name" value="EFFLUX SYSTEM COMPONENT YKNX-RELATED"/>
    <property type="match status" value="1"/>
</dbReference>
<dbReference type="PANTHER" id="PTHR32347:SF23">
    <property type="entry name" value="BLL5650 PROTEIN"/>
    <property type="match status" value="1"/>
</dbReference>
<evidence type="ECO:0000256" key="3">
    <source>
        <dbReference type="SAM" id="Coils"/>
    </source>
</evidence>
<gene>
    <name evidence="5" type="ORF">E6K78_05895</name>
</gene>
<feature type="coiled-coil region" evidence="3">
    <location>
        <begin position="124"/>
        <end position="175"/>
    </location>
</feature>
<evidence type="ECO:0000313" key="5">
    <source>
        <dbReference type="EMBL" id="TMQ66863.1"/>
    </source>
</evidence>
<evidence type="ECO:0000256" key="2">
    <source>
        <dbReference type="ARBA" id="ARBA00023054"/>
    </source>
</evidence>